<proteinExistence type="predicted"/>
<dbReference type="GO" id="GO:0061631">
    <property type="term" value="F:ubiquitin conjugating enzyme activity"/>
    <property type="evidence" value="ECO:0007669"/>
    <property type="project" value="UniProtKB-EC"/>
</dbReference>
<evidence type="ECO:0000256" key="14">
    <source>
        <dbReference type="ARBA" id="ARBA00042401"/>
    </source>
</evidence>
<evidence type="ECO:0000256" key="3">
    <source>
        <dbReference type="ARBA" id="ARBA00012486"/>
    </source>
</evidence>
<dbReference type="GO" id="GO:0005634">
    <property type="term" value="C:nucleus"/>
    <property type="evidence" value="ECO:0007669"/>
    <property type="project" value="UniProtKB-SubCell"/>
</dbReference>
<dbReference type="AlphaFoldDB" id="A0AA35U3R0"/>
<evidence type="ECO:0000256" key="11">
    <source>
        <dbReference type="ARBA" id="ARBA00039894"/>
    </source>
</evidence>
<dbReference type="Pfam" id="PF00179">
    <property type="entry name" value="UQ_con"/>
    <property type="match status" value="1"/>
</dbReference>
<evidence type="ECO:0000256" key="9">
    <source>
        <dbReference type="ARBA" id="ARBA00022840"/>
    </source>
</evidence>
<feature type="region of interest" description="Disordered" evidence="15">
    <location>
        <begin position="1"/>
        <end position="41"/>
    </location>
</feature>
<evidence type="ECO:0000256" key="12">
    <source>
        <dbReference type="ARBA" id="ARBA00041798"/>
    </source>
</evidence>
<dbReference type="GO" id="GO:0004869">
    <property type="term" value="F:cysteine-type endopeptidase inhibitor activity"/>
    <property type="evidence" value="ECO:0007669"/>
    <property type="project" value="TreeGrafter"/>
</dbReference>
<keyword evidence="6" id="KW-0053">Apoptosis</keyword>
<dbReference type="InterPro" id="IPR016135">
    <property type="entry name" value="UBQ-conjugating_enzyme/RWD"/>
</dbReference>
<keyword evidence="5" id="KW-0808">Transferase</keyword>
<evidence type="ECO:0000256" key="13">
    <source>
        <dbReference type="ARBA" id="ARBA00042316"/>
    </source>
</evidence>
<dbReference type="Gene3D" id="3.10.110.10">
    <property type="entry name" value="Ubiquitin Conjugating Enzyme"/>
    <property type="match status" value="1"/>
</dbReference>
<dbReference type="GO" id="GO:0005737">
    <property type="term" value="C:cytoplasm"/>
    <property type="evidence" value="ECO:0007669"/>
    <property type="project" value="UniProtKB-SubCell"/>
</dbReference>
<accession>A0AA35U3R0</accession>
<name>A0AA35U3R0_GEOBA</name>
<feature type="domain" description="UBC core" evidence="16">
    <location>
        <begin position="45"/>
        <end position="199"/>
    </location>
</feature>
<dbReference type="PANTHER" id="PTHR46116:SF26">
    <property type="entry name" value="UBIQUITIN-CONJUGATING ENZYME E2 Z"/>
    <property type="match status" value="1"/>
</dbReference>
<gene>
    <name evidence="17" type="ORF">GBAR_LOCUS31685</name>
</gene>
<dbReference type="GO" id="GO:0006915">
    <property type="term" value="P:apoptotic process"/>
    <property type="evidence" value="ECO:0007669"/>
    <property type="project" value="UniProtKB-KW"/>
</dbReference>
<dbReference type="SUPFAM" id="SSF54495">
    <property type="entry name" value="UBC-like"/>
    <property type="match status" value="1"/>
</dbReference>
<dbReference type="InterPro" id="IPR000608">
    <property type="entry name" value="UBC"/>
</dbReference>
<dbReference type="SMART" id="SM00212">
    <property type="entry name" value="UBCc"/>
    <property type="match status" value="1"/>
</dbReference>
<dbReference type="CDD" id="cd23809">
    <property type="entry name" value="UBCc_UBE2Z"/>
    <property type="match status" value="1"/>
</dbReference>
<dbReference type="EMBL" id="CASHTH010004500">
    <property type="protein sequence ID" value="CAI8058282.1"/>
    <property type="molecule type" value="Genomic_DNA"/>
</dbReference>
<dbReference type="EC" id="2.3.2.23" evidence="3"/>
<evidence type="ECO:0000256" key="2">
    <source>
        <dbReference type="ARBA" id="ARBA00004496"/>
    </source>
</evidence>
<organism evidence="17 18">
    <name type="scientific">Geodia barretti</name>
    <name type="common">Barrett's horny sponge</name>
    <dbReference type="NCBI Taxonomy" id="519541"/>
    <lineage>
        <taxon>Eukaryota</taxon>
        <taxon>Metazoa</taxon>
        <taxon>Porifera</taxon>
        <taxon>Demospongiae</taxon>
        <taxon>Heteroscleromorpha</taxon>
        <taxon>Tetractinellida</taxon>
        <taxon>Astrophorina</taxon>
        <taxon>Geodiidae</taxon>
        <taxon>Geodia</taxon>
    </lineage>
</organism>
<dbReference type="PANTHER" id="PTHR46116">
    <property type="entry name" value="(E3-INDEPENDENT) E2 UBIQUITIN-CONJUGATING ENZYME"/>
    <property type="match status" value="1"/>
</dbReference>
<comment type="subcellular location">
    <subcellularLocation>
        <location evidence="2">Cytoplasm</location>
    </subcellularLocation>
    <subcellularLocation>
        <location evidence="1">Nucleus</location>
    </subcellularLocation>
</comment>
<evidence type="ECO:0000256" key="6">
    <source>
        <dbReference type="ARBA" id="ARBA00022703"/>
    </source>
</evidence>
<dbReference type="Proteomes" id="UP001174909">
    <property type="component" value="Unassembled WGS sequence"/>
</dbReference>
<keyword evidence="8" id="KW-0833">Ubl conjugation pathway</keyword>
<protein>
    <recommendedName>
        <fullName evidence="11">Ubiquitin-conjugating enzyme E2 Z</fullName>
        <ecNumber evidence="3">2.3.2.23</ecNumber>
    </recommendedName>
    <alternativeName>
        <fullName evidence="12">E2 ubiquitin-conjugating enzyme Z</fullName>
    </alternativeName>
    <alternativeName>
        <fullName evidence="14">Ubiquitin carrier protein Z</fullName>
    </alternativeName>
    <alternativeName>
        <fullName evidence="13">Ubiquitin-protein ligase Z</fullName>
    </alternativeName>
</protein>
<dbReference type="PROSITE" id="PS50127">
    <property type="entry name" value="UBC_2"/>
    <property type="match status" value="1"/>
</dbReference>
<feature type="compositionally biased region" description="Polar residues" evidence="15">
    <location>
        <begin position="11"/>
        <end position="27"/>
    </location>
</feature>
<evidence type="ECO:0000256" key="1">
    <source>
        <dbReference type="ARBA" id="ARBA00004123"/>
    </source>
</evidence>
<evidence type="ECO:0000256" key="8">
    <source>
        <dbReference type="ARBA" id="ARBA00022786"/>
    </source>
</evidence>
<keyword evidence="18" id="KW-1185">Reference proteome</keyword>
<keyword evidence="4" id="KW-0963">Cytoplasm</keyword>
<dbReference type="GO" id="GO:0005524">
    <property type="term" value="F:ATP binding"/>
    <property type="evidence" value="ECO:0007669"/>
    <property type="project" value="UniProtKB-KW"/>
</dbReference>
<evidence type="ECO:0000256" key="15">
    <source>
        <dbReference type="SAM" id="MobiDB-lite"/>
    </source>
</evidence>
<reference evidence="17" key="1">
    <citation type="submission" date="2023-03" db="EMBL/GenBank/DDBJ databases">
        <authorList>
            <person name="Steffen K."/>
            <person name="Cardenas P."/>
        </authorList>
    </citation>
    <scope>NUCLEOTIDE SEQUENCE</scope>
</reference>
<evidence type="ECO:0000259" key="16">
    <source>
        <dbReference type="PROSITE" id="PS50127"/>
    </source>
</evidence>
<keyword evidence="9" id="KW-0067">ATP-binding</keyword>
<evidence type="ECO:0000313" key="18">
    <source>
        <dbReference type="Proteomes" id="UP001174909"/>
    </source>
</evidence>
<dbReference type="GO" id="GO:0043066">
    <property type="term" value="P:negative regulation of apoptotic process"/>
    <property type="evidence" value="ECO:0007669"/>
    <property type="project" value="TreeGrafter"/>
</dbReference>
<evidence type="ECO:0000256" key="4">
    <source>
        <dbReference type="ARBA" id="ARBA00022490"/>
    </source>
</evidence>
<comment type="caution">
    <text evidence="17">The sequence shown here is derived from an EMBL/GenBank/DDBJ whole genome shotgun (WGS) entry which is preliminary data.</text>
</comment>
<sequence length="280" mass="31014">MDTNADDDNPPTATAGTSSAVMKTSSAPWDPMTSPEWDGEKHTREAIHRIKGDLDTIYKDPPHGICVIPDKDNITTVHAMITGPFETPYEGGLFHFFVRFPPNYPFSPPRVKFLTTGGGTVRFNPNLYQNGKVCLSILGTWSGPGWTATQSLLSVLVSIQSLLNDKPYHNEPGYNQAHNPGDVEKYNDIIVHETLRVAVCDSLTGSQAGPPELQDVKREVFLGFADYYITTAKEIGTRLEGQLMTDPFNCNKGTFRFAELVGRLQRLQQSLAKQNSHRTS</sequence>
<evidence type="ECO:0000256" key="7">
    <source>
        <dbReference type="ARBA" id="ARBA00022741"/>
    </source>
</evidence>
<evidence type="ECO:0000313" key="17">
    <source>
        <dbReference type="EMBL" id="CAI8058282.1"/>
    </source>
</evidence>
<keyword evidence="7" id="KW-0547">Nucleotide-binding</keyword>
<evidence type="ECO:0000256" key="10">
    <source>
        <dbReference type="ARBA" id="ARBA00023242"/>
    </source>
</evidence>
<evidence type="ECO:0000256" key="5">
    <source>
        <dbReference type="ARBA" id="ARBA00022679"/>
    </source>
</evidence>
<keyword evidence="10" id="KW-0539">Nucleus</keyword>